<dbReference type="EMBL" id="JABZMK010000003">
    <property type="protein sequence ID" value="MBF1128820.1"/>
    <property type="molecule type" value="Genomic_DNA"/>
</dbReference>
<proteinExistence type="predicted"/>
<protein>
    <submittedName>
        <fullName evidence="2">Uncharacterized protein</fullName>
    </submittedName>
</protein>
<feature type="chain" id="PRO_5036689593" evidence="1">
    <location>
        <begin position="24"/>
        <end position="209"/>
    </location>
</feature>
<accession>A0A930FP41</accession>
<organism evidence="2 3">
    <name type="scientific">Dialister invisus</name>
    <dbReference type="NCBI Taxonomy" id="218538"/>
    <lineage>
        <taxon>Bacteria</taxon>
        <taxon>Bacillati</taxon>
        <taxon>Bacillota</taxon>
        <taxon>Negativicutes</taxon>
        <taxon>Veillonellales</taxon>
        <taxon>Veillonellaceae</taxon>
        <taxon>Dialister</taxon>
    </lineage>
</organism>
<evidence type="ECO:0000313" key="3">
    <source>
        <dbReference type="Proteomes" id="UP000757890"/>
    </source>
</evidence>
<feature type="signal peptide" evidence="1">
    <location>
        <begin position="1"/>
        <end position="23"/>
    </location>
</feature>
<name>A0A930FP41_9FIRM</name>
<dbReference type="AlphaFoldDB" id="A0A930FP41"/>
<sequence>MKTFMKYLFCFFMVCAVGMMAQAADKSVNRKMGYFDNTRTVLLLLPQSNDRGSYAAAYIAKEMDAVFRYPYYRKLDTVDYAYKNISPAELPAIAEETGADIVVLPVVTRWVQRRSYPISIFFDIDPVVETQVVVDVYSCKNSEGVRDDQAVYYEREEESSVRNRYIMDEVMKRLWKKFPYRRVPTDVEAKLSETVHADKDNTPAAVMNK</sequence>
<evidence type="ECO:0000256" key="1">
    <source>
        <dbReference type="SAM" id="SignalP"/>
    </source>
</evidence>
<keyword evidence="1" id="KW-0732">Signal</keyword>
<reference evidence="2" key="1">
    <citation type="submission" date="2020-04" db="EMBL/GenBank/DDBJ databases">
        <title>Deep metagenomics examines the oral microbiome during advanced dental caries in children, revealing novel taxa and co-occurrences with host molecules.</title>
        <authorList>
            <person name="Baker J.L."/>
            <person name="Morton J.T."/>
            <person name="Dinis M."/>
            <person name="Alvarez R."/>
            <person name="Tran N.C."/>
            <person name="Knight R."/>
            <person name="Edlund A."/>
        </authorList>
    </citation>
    <scope>NUCLEOTIDE SEQUENCE</scope>
    <source>
        <strain evidence="2">JCVI_32_bin.14</strain>
    </source>
</reference>
<comment type="caution">
    <text evidence="2">The sequence shown here is derived from an EMBL/GenBank/DDBJ whole genome shotgun (WGS) entry which is preliminary data.</text>
</comment>
<gene>
    <name evidence="2" type="ORF">HXL70_02100</name>
</gene>
<evidence type="ECO:0000313" key="2">
    <source>
        <dbReference type="EMBL" id="MBF1128820.1"/>
    </source>
</evidence>
<dbReference type="Proteomes" id="UP000757890">
    <property type="component" value="Unassembled WGS sequence"/>
</dbReference>